<feature type="signal peptide" evidence="1">
    <location>
        <begin position="1"/>
        <end position="22"/>
    </location>
</feature>
<dbReference type="PANTHER" id="PTHR31528:SF3">
    <property type="entry name" value="THIAMINE BIOSYNTHESIS PROTEIN HI_0357-RELATED"/>
    <property type="match status" value="1"/>
</dbReference>
<dbReference type="KEGG" id="nsm:JO391_15365"/>
<protein>
    <submittedName>
        <fullName evidence="3">ABC transporter substrate-binding protein</fullName>
    </submittedName>
</protein>
<evidence type="ECO:0000313" key="4">
    <source>
        <dbReference type="Proteomes" id="UP000826300"/>
    </source>
</evidence>
<keyword evidence="4" id="KW-1185">Reference proteome</keyword>
<dbReference type="Gene3D" id="3.40.190.10">
    <property type="entry name" value="Periplasmic binding protein-like II"/>
    <property type="match status" value="2"/>
</dbReference>
<reference evidence="3" key="1">
    <citation type="submission" date="2021-02" db="EMBL/GenBank/DDBJ databases">
        <title>Rhodobacter shimadae sp. nov., an aerobic anoxygenic phototrophic bacterium isolated from a hot spring.</title>
        <authorList>
            <person name="Muramatsu S."/>
            <person name="Haruta S."/>
            <person name="Hirose S."/>
            <person name="Hanada S."/>
        </authorList>
    </citation>
    <scope>NUCLEOTIDE SEQUENCE</scope>
    <source>
        <strain evidence="3">N10</strain>
    </source>
</reference>
<name>A0A8G0ZSA2_9RHOB</name>
<dbReference type="Pfam" id="PF09084">
    <property type="entry name" value="NMT1"/>
    <property type="match status" value="1"/>
</dbReference>
<evidence type="ECO:0000259" key="2">
    <source>
        <dbReference type="Pfam" id="PF09084"/>
    </source>
</evidence>
<feature type="domain" description="SsuA/THI5-like" evidence="2">
    <location>
        <begin position="37"/>
        <end position="234"/>
    </location>
</feature>
<dbReference type="InterPro" id="IPR027939">
    <property type="entry name" value="NMT1/THI5"/>
</dbReference>
<sequence length="329" mass="35569">MSRRLSLSLVTAIVTICSPALAENVKVTYGTNWVAQAEHGGFYQAVADGTYAACGLDVTIVPGGPSVNNQAQLLAGNIDFYMGGTLDGFFAVQQGLPLVNVAAMFQKDPQVILTHPGVAKSFDDLKKLKLFISDGGYSGFYMWMMSIGFTAEQRAVYTFNSAPFIADEQSGMQGYVTSEPFSVEKEAGWKPDLWLLADNGYTSYSTTIQTLADTIANKPDVVKCFVDGSIKGWYTYLYGDNAAANAMIKKDNPDMSDESIAFAIEKMKEDGIVDSGDTETLGVGAMTDERMADFYAKMVAAGVIPDGIDIKQSYTLAFVNQKVGMDLKK</sequence>
<dbReference type="PANTHER" id="PTHR31528">
    <property type="entry name" value="4-AMINO-5-HYDROXYMETHYL-2-METHYLPYRIMIDINE PHOSPHATE SYNTHASE THI11-RELATED"/>
    <property type="match status" value="1"/>
</dbReference>
<dbReference type="SUPFAM" id="SSF53850">
    <property type="entry name" value="Periplasmic binding protein-like II"/>
    <property type="match status" value="1"/>
</dbReference>
<keyword evidence="1" id="KW-0732">Signal</keyword>
<evidence type="ECO:0000256" key="1">
    <source>
        <dbReference type="SAM" id="SignalP"/>
    </source>
</evidence>
<gene>
    <name evidence="3" type="ORF">JO391_15365</name>
</gene>
<dbReference type="EMBL" id="CP069370">
    <property type="protein sequence ID" value="QYZ69107.1"/>
    <property type="molecule type" value="Genomic_DNA"/>
</dbReference>
<dbReference type="Proteomes" id="UP000826300">
    <property type="component" value="Chromosome"/>
</dbReference>
<accession>A0A8G0ZSA2</accession>
<dbReference type="RefSeq" id="WP_220661327.1">
    <property type="nucleotide sequence ID" value="NZ_CP069370.1"/>
</dbReference>
<dbReference type="AlphaFoldDB" id="A0A8G0ZSA2"/>
<organism evidence="3 4">
    <name type="scientific">Neotabrizicola shimadae</name>
    <dbReference type="NCBI Taxonomy" id="2807096"/>
    <lineage>
        <taxon>Bacteria</taxon>
        <taxon>Pseudomonadati</taxon>
        <taxon>Pseudomonadota</taxon>
        <taxon>Alphaproteobacteria</taxon>
        <taxon>Rhodobacterales</taxon>
        <taxon>Paracoccaceae</taxon>
        <taxon>Neotabrizicola</taxon>
    </lineage>
</organism>
<evidence type="ECO:0000313" key="3">
    <source>
        <dbReference type="EMBL" id="QYZ69107.1"/>
    </source>
</evidence>
<dbReference type="InterPro" id="IPR015168">
    <property type="entry name" value="SsuA/THI5"/>
</dbReference>
<dbReference type="GO" id="GO:0009228">
    <property type="term" value="P:thiamine biosynthetic process"/>
    <property type="evidence" value="ECO:0007669"/>
    <property type="project" value="InterPro"/>
</dbReference>
<feature type="chain" id="PRO_5034222269" evidence="1">
    <location>
        <begin position="23"/>
        <end position="329"/>
    </location>
</feature>
<proteinExistence type="predicted"/>